<name>A0A6J5N2L6_9CAUD</name>
<evidence type="ECO:0000313" key="1">
    <source>
        <dbReference type="EMBL" id="CAB4153835.1"/>
    </source>
</evidence>
<evidence type="ECO:0000313" key="4">
    <source>
        <dbReference type="EMBL" id="CAB4204203.1"/>
    </source>
</evidence>
<dbReference type="EMBL" id="LR796605">
    <property type="protein sequence ID" value="CAB4153835.1"/>
    <property type="molecule type" value="Genomic_DNA"/>
</dbReference>
<dbReference type="Pfam" id="PF23899">
    <property type="entry name" value="SU10_portal"/>
    <property type="match status" value="1"/>
</dbReference>
<dbReference type="EMBL" id="LR797336">
    <property type="protein sequence ID" value="CAB4204203.1"/>
    <property type="molecule type" value="Genomic_DNA"/>
</dbReference>
<evidence type="ECO:0000313" key="5">
    <source>
        <dbReference type="EMBL" id="CAB5238188.1"/>
    </source>
</evidence>
<organism evidence="1">
    <name type="scientific">uncultured Caudovirales phage</name>
    <dbReference type="NCBI Taxonomy" id="2100421"/>
    <lineage>
        <taxon>Viruses</taxon>
        <taxon>Duplodnaviria</taxon>
        <taxon>Heunggongvirae</taxon>
        <taxon>Uroviricota</taxon>
        <taxon>Caudoviricetes</taxon>
        <taxon>Peduoviridae</taxon>
        <taxon>Maltschvirus</taxon>
        <taxon>Maltschvirus maltsch</taxon>
    </lineage>
</organism>
<dbReference type="EMBL" id="LR797068">
    <property type="protein sequence ID" value="CAB4184411.1"/>
    <property type="molecule type" value="Genomic_DNA"/>
</dbReference>
<dbReference type="InterPro" id="IPR056909">
    <property type="entry name" value="SU10_portal"/>
</dbReference>
<evidence type="ECO:0008006" key="6">
    <source>
        <dbReference type="Google" id="ProtNLM"/>
    </source>
</evidence>
<dbReference type="EMBL" id="LR796900">
    <property type="protein sequence ID" value="CAB4173105.1"/>
    <property type="molecule type" value="Genomic_DNA"/>
</dbReference>
<reference evidence="1" key="1">
    <citation type="submission" date="2020-04" db="EMBL/GenBank/DDBJ databases">
        <authorList>
            <person name="Chiriac C."/>
            <person name="Salcher M."/>
            <person name="Ghai R."/>
            <person name="Kavagutti S V."/>
        </authorList>
    </citation>
    <scope>NUCLEOTIDE SEQUENCE</scope>
</reference>
<dbReference type="EMBL" id="LR798459">
    <property type="protein sequence ID" value="CAB5238188.1"/>
    <property type="molecule type" value="Genomic_DNA"/>
</dbReference>
<sequence>MDQNEFDEPTENDKELTSFVVNHCDRWRDWRDTNYLPNYLEYERIFRGEWAAEDKTRDSERSRIVTPATQQAVETRHAEIMEAIFGQGDFFDIEDDLKDVNGNPLDVEMLKAQLMEDFKQDKIRKAIDQIELMAEIYGTGIGEIVVKTDKIFEPATQAIPGQMGQAAIGVVEKSRIAVKITPVNPKNFLFDPNGTSIDDCMGVAIEKFVSIHKVVEGIEKGIYRKVNITTGDEDTDLEPTQEVSQYRDEKVKLLTYYGLVPREYLAEKDVEVEVLFPEDSAAEDYSDMVEAIVVIANDGMLLKAEENPYMMKDRPVLAYQDDTVPNRLLGRGTVEKSYNMQKAIDAQVRSHLDSLALTTSPMIGLDASRLPRGAKFEVKPGKAFMVNGNPSEILYPFKFGETSLNNLNTAKEFERMLLQATGTMDSQGMVSQGNRDGAGMSMAVATIIKKYKRTLVNFQEDFLIPFIQKAAFRFMQFDPERYPSVDMKFIPTATLGIIAREYEQQQFISLLQTLGPNTPVLPLILKGILGNSSLSNRFELIGALDQMSQPNPEAQQLQQAQQQLALQAAQAQIAVSTTQAEQNRAEAQKLSVETQLMPQEVQAKVLASATKNLPQGNESNEFDKRVKIAELMLKEADIKNKSKIVELQMNNAKSSVVDMENDFLETLNTELRNGNR</sequence>
<proteinExistence type="predicted"/>
<accession>A0A6J5N2L6</accession>
<evidence type="ECO:0000313" key="3">
    <source>
        <dbReference type="EMBL" id="CAB4184411.1"/>
    </source>
</evidence>
<protein>
    <recommendedName>
        <fullName evidence="6">Portal protein</fullName>
    </recommendedName>
</protein>
<evidence type="ECO:0000313" key="2">
    <source>
        <dbReference type="EMBL" id="CAB4173105.1"/>
    </source>
</evidence>
<gene>
    <name evidence="3" type="ORF">UFOVP1115_3</name>
    <name evidence="4" type="ORF">UFOVP1390_39</name>
    <name evidence="5" type="ORF">UFOVP1567_2</name>
    <name evidence="1" type="ORF">UFOVP626_33</name>
    <name evidence="2" type="ORF">UFOVP951_28</name>
</gene>